<dbReference type="EMBL" id="LN852944">
    <property type="protein sequence ID" value="CRY94531.1"/>
    <property type="molecule type" value="Genomic_DNA"/>
</dbReference>
<accession>A0A0H5PXR0</accession>
<protein>
    <recommendedName>
        <fullName evidence="2">Beta-N-acetylhexosaminidase</fullName>
    </recommendedName>
</protein>
<dbReference type="AlphaFoldDB" id="A0A0H5PXR0"/>
<evidence type="ECO:0000313" key="1">
    <source>
        <dbReference type="EMBL" id="CRY94531.1"/>
    </source>
</evidence>
<organism evidence="1">
    <name type="scientific">uncultured prokaryote</name>
    <dbReference type="NCBI Taxonomy" id="198431"/>
    <lineage>
        <taxon>unclassified sequences</taxon>
        <taxon>environmental samples</taxon>
    </lineage>
</organism>
<sequence length="412" mass="46748">MDEAYDIGTGYSARAVEEQGRGQVFLHHIQRVIQAARRNGAETIQLWGDIVQKYPQLMDQLPENTVIIDWNYNPLEKFDSLAVFQQLGVPFWAAGGIGTWNGIFPRVYNAYINLSNLSAQAKESGAGGFLVTDWGDYGHMQPLGLSLYGYLLGAVQSASAQHRTGEQLEAAVWPLAFADQAEGDGFRALMESNLAEHLKTDFKTMSIYYFFDDLLAGLSMRGNSSYKALTEDTFRQLLRCGEAACAALERTAAAGSPARRRYPDENWRALFGESYLQELRLSARMTRFIGEKGLLAGEIRRELAREDLAPDDVMAMIFRVHQLYGEFCAIRRLFEEVWLLRAERRGIETSLSLFDHAGVQLARTVRWLARQREALLRGEKADSTLESYEGSAYEVLWTADFRNMWDRAYPWR</sequence>
<evidence type="ECO:0008006" key="2">
    <source>
        <dbReference type="Google" id="ProtNLM"/>
    </source>
</evidence>
<name>A0A0H5PXR0_9ZZZZ</name>
<reference evidence="1" key="2">
    <citation type="submission" date="2015-07" db="EMBL/GenBank/DDBJ databases">
        <title>Plasmids, circular viruses and viroids from rat gut.</title>
        <authorList>
            <person name="Jorgensen T.J."/>
            <person name="Hansen M.A."/>
            <person name="Xu Z."/>
            <person name="Tabak M.A."/>
            <person name="Sorensen S.J."/>
            <person name="Hansen L.H."/>
        </authorList>
    </citation>
    <scope>NUCLEOTIDE SEQUENCE</scope>
    <source>
        <strain evidence="1">RGRH0272</strain>
    </source>
</reference>
<reference evidence="1" key="1">
    <citation type="submission" date="2015-06" db="EMBL/GenBank/DDBJ databases">
        <authorList>
            <person name="Joergensen T."/>
        </authorList>
    </citation>
    <scope>NUCLEOTIDE SEQUENCE</scope>
    <source>
        <strain evidence="1">RGRH0272</strain>
    </source>
</reference>
<dbReference type="InterPro" id="IPR017853">
    <property type="entry name" value="GH"/>
</dbReference>
<dbReference type="SUPFAM" id="SSF51445">
    <property type="entry name" value="(Trans)glycosidases"/>
    <property type="match status" value="1"/>
</dbReference>
<proteinExistence type="predicted"/>
<dbReference type="Gene3D" id="3.20.20.80">
    <property type="entry name" value="Glycosidases"/>
    <property type="match status" value="1"/>
</dbReference>